<evidence type="ECO:0000313" key="1">
    <source>
        <dbReference type="EMBL" id="KAF2261630.1"/>
    </source>
</evidence>
<dbReference type="EMBL" id="ML986653">
    <property type="protein sequence ID" value="KAF2261630.1"/>
    <property type="molecule type" value="Genomic_DNA"/>
</dbReference>
<keyword evidence="2" id="KW-1185">Reference proteome</keyword>
<dbReference type="Proteomes" id="UP000800093">
    <property type="component" value="Unassembled WGS sequence"/>
</dbReference>
<dbReference type="AlphaFoldDB" id="A0A9P4MXR3"/>
<evidence type="ECO:0000313" key="2">
    <source>
        <dbReference type="Proteomes" id="UP000800093"/>
    </source>
</evidence>
<dbReference type="OrthoDB" id="3800663at2759"/>
<sequence length="76" mass="8659">MTKIDAMEKLGRTFQLKDVDEECGIEPRIEAYLLGSGFAELQGWIGCVEFGLELGLEERMVWSEVYRAAGEFLKRV</sequence>
<gene>
    <name evidence="1" type="ORF">CC78DRAFT_535484</name>
</gene>
<name>A0A9P4MXR3_9PLEO</name>
<proteinExistence type="predicted"/>
<protein>
    <submittedName>
        <fullName evidence="1">Uncharacterized protein</fullName>
    </submittedName>
</protein>
<accession>A0A9P4MXR3</accession>
<reference evidence="2" key="1">
    <citation type="journal article" date="2020" name="Stud. Mycol.">
        <title>101 Dothideomycetes genomes: A test case for predicting lifestyles and emergence of pathogens.</title>
        <authorList>
            <person name="Haridas S."/>
            <person name="Albert R."/>
            <person name="Binder M."/>
            <person name="Bloem J."/>
            <person name="LaButti K."/>
            <person name="Salamov A."/>
            <person name="Andreopoulos B."/>
            <person name="Baker S."/>
            <person name="Barry K."/>
            <person name="Bills G."/>
            <person name="Bluhm B."/>
            <person name="Cannon C."/>
            <person name="Castanera R."/>
            <person name="Culley D."/>
            <person name="Daum C."/>
            <person name="Ezra D."/>
            <person name="Gonzalez J."/>
            <person name="Henrissat B."/>
            <person name="Kuo A."/>
            <person name="Liang C."/>
            <person name="Lipzen A."/>
            <person name="Lutzoni F."/>
            <person name="Magnuson J."/>
            <person name="Mondo S."/>
            <person name="Nolan M."/>
            <person name="Ohm R."/>
            <person name="Pangilinan J."/>
            <person name="Park H.-J."/>
            <person name="Ramirez L."/>
            <person name="Alfaro M."/>
            <person name="Sun H."/>
            <person name="Tritt A."/>
            <person name="Yoshinaga Y."/>
            <person name="Zwiers L.-H."/>
            <person name="Turgeon B."/>
            <person name="Goodwin S."/>
            <person name="Spatafora J."/>
            <person name="Crous P."/>
            <person name="Grigoriev I."/>
        </authorList>
    </citation>
    <scope>NUCLEOTIDE SEQUENCE [LARGE SCALE GENOMIC DNA]</scope>
    <source>
        <strain evidence="2">CBS 304.66</strain>
    </source>
</reference>
<comment type="caution">
    <text evidence="1">The sequence shown here is derived from an EMBL/GenBank/DDBJ whole genome shotgun (WGS) entry which is preliminary data.</text>
</comment>
<feature type="non-terminal residue" evidence="1">
    <location>
        <position position="76"/>
    </location>
</feature>
<organism evidence="1 2">
    <name type="scientific">Lojkania enalia</name>
    <dbReference type="NCBI Taxonomy" id="147567"/>
    <lineage>
        <taxon>Eukaryota</taxon>
        <taxon>Fungi</taxon>
        <taxon>Dikarya</taxon>
        <taxon>Ascomycota</taxon>
        <taxon>Pezizomycotina</taxon>
        <taxon>Dothideomycetes</taxon>
        <taxon>Pleosporomycetidae</taxon>
        <taxon>Pleosporales</taxon>
        <taxon>Pleosporales incertae sedis</taxon>
        <taxon>Lojkania</taxon>
    </lineage>
</organism>